<dbReference type="InterPro" id="IPR010982">
    <property type="entry name" value="Lambda_DNA-bd_dom_sf"/>
</dbReference>
<dbReference type="Proteomes" id="UP000198512">
    <property type="component" value="Unassembled WGS sequence"/>
</dbReference>
<dbReference type="SUPFAM" id="SSF47413">
    <property type="entry name" value="lambda repressor-like DNA-binding domains"/>
    <property type="match status" value="1"/>
</dbReference>
<dbReference type="EMBL" id="FOFP01000011">
    <property type="protein sequence ID" value="SEQ91028.1"/>
    <property type="molecule type" value="Genomic_DNA"/>
</dbReference>
<keyword evidence="3" id="KW-1185">Reference proteome</keyword>
<feature type="domain" description="HTH cro/C1-type" evidence="1">
    <location>
        <begin position="26"/>
        <end position="81"/>
    </location>
</feature>
<dbReference type="Gene3D" id="1.10.260.40">
    <property type="entry name" value="lambda repressor-like DNA-binding domains"/>
    <property type="match status" value="1"/>
</dbReference>
<gene>
    <name evidence="2" type="ORF">SAMN05216600_111164</name>
</gene>
<comment type="caution">
    <text evidence="2">The sequence shown here is derived from an EMBL/GenBank/DDBJ whole genome shotgun (WGS) entry which is preliminary data.</text>
</comment>
<evidence type="ECO:0000313" key="2">
    <source>
        <dbReference type="EMBL" id="SEQ91028.1"/>
    </source>
</evidence>
<reference evidence="2 3" key="1">
    <citation type="submission" date="2016-10" db="EMBL/GenBank/DDBJ databases">
        <authorList>
            <person name="Varghese N."/>
            <person name="Submissions S."/>
        </authorList>
    </citation>
    <scope>NUCLEOTIDE SEQUENCE [LARGE SCALE GENOMIC DNA]</scope>
    <source>
        <strain evidence="2 3">CIP 109853</strain>
    </source>
</reference>
<accession>A0ABY1BI28</accession>
<sequence length="92" mass="10347">MQDRETVLEDIRQQLADGSITFGEAIRRLRTQVTGLNQANFALMCKLSMRTLRLLEQDAANPTVDTLNSVFKLFGMQVGIVALRRKPVTLPD</sequence>
<protein>
    <recommendedName>
        <fullName evidence="1">HTH cro/C1-type domain-containing protein</fullName>
    </recommendedName>
</protein>
<dbReference type="RefSeq" id="WP_170829055.1">
    <property type="nucleotide sequence ID" value="NZ_FOFP01000011.1"/>
</dbReference>
<dbReference type="InterPro" id="IPR001387">
    <property type="entry name" value="Cro/C1-type_HTH"/>
</dbReference>
<proteinExistence type="predicted"/>
<name>A0ABY1BI28_9PSED</name>
<evidence type="ECO:0000313" key="3">
    <source>
        <dbReference type="Proteomes" id="UP000198512"/>
    </source>
</evidence>
<dbReference type="PROSITE" id="PS50943">
    <property type="entry name" value="HTH_CROC1"/>
    <property type="match status" value="1"/>
</dbReference>
<evidence type="ECO:0000259" key="1">
    <source>
        <dbReference type="PROSITE" id="PS50943"/>
    </source>
</evidence>
<organism evidence="2 3">
    <name type="scientific">Pseudomonas cuatrocienegasensis</name>
    <dbReference type="NCBI Taxonomy" id="543360"/>
    <lineage>
        <taxon>Bacteria</taxon>
        <taxon>Pseudomonadati</taxon>
        <taxon>Pseudomonadota</taxon>
        <taxon>Gammaproteobacteria</taxon>
        <taxon>Pseudomonadales</taxon>
        <taxon>Pseudomonadaceae</taxon>
        <taxon>Pseudomonas</taxon>
    </lineage>
</organism>